<dbReference type="PANTHER" id="PTHR18895">
    <property type="entry name" value="HEMK METHYLTRANSFERASE"/>
    <property type="match status" value="1"/>
</dbReference>
<dbReference type="SUPFAM" id="SSF53335">
    <property type="entry name" value="S-adenosyl-L-methionine-dependent methyltransferases"/>
    <property type="match status" value="1"/>
</dbReference>
<comment type="caution">
    <text evidence="2">The sequence shown here is derived from an EMBL/GenBank/DDBJ whole genome shotgun (WGS) entry which is preliminary data.</text>
</comment>
<dbReference type="InterPro" id="IPR029063">
    <property type="entry name" value="SAM-dependent_MTases_sf"/>
</dbReference>
<gene>
    <name evidence="2" type="ORF">A3G90_03975</name>
</gene>
<reference evidence="2 3" key="1">
    <citation type="journal article" date="2016" name="Nat. Commun.">
        <title>Thousands of microbial genomes shed light on interconnected biogeochemical processes in an aquifer system.</title>
        <authorList>
            <person name="Anantharaman K."/>
            <person name="Brown C.T."/>
            <person name="Hug L.A."/>
            <person name="Sharon I."/>
            <person name="Castelle C.J."/>
            <person name="Probst A.J."/>
            <person name="Thomas B.C."/>
            <person name="Singh A."/>
            <person name="Wilkins M.J."/>
            <person name="Karaoz U."/>
            <person name="Brodie E.L."/>
            <person name="Williams K.H."/>
            <person name="Hubbard S.S."/>
            <person name="Banfield J.F."/>
        </authorList>
    </citation>
    <scope>NUCLEOTIDE SEQUENCE [LARGE SCALE GENOMIC DNA]</scope>
</reference>
<dbReference type="Pfam" id="PF05175">
    <property type="entry name" value="MTS"/>
    <property type="match status" value="1"/>
</dbReference>
<protein>
    <recommendedName>
        <fullName evidence="1">Methyltransferase small domain-containing protein</fullName>
    </recommendedName>
</protein>
<dbReference type="GO" id="GO:0008168">
    <property type="term" value="F:methyltransferase activity"/>
    <property type="evidence" value="ECO:0007669"/>
    <property type="project" value="InterPro"/>
</dbReference>
<dbReference type="InterPro" id="IPR050320">
    <property type="entry name" value="N5-glutamine_MTase"/>
</dbReference>
<dbReference type="AlphaFoldDB" id="A0A1F6FH68"/>
<dbReference type="InterPro" id="IPR007848">
    <property type="entry name" value="Small_mtfrase_dom"/>
</dbReference>
<evidence type="ECO:0000259" key="1">
    <source>
        <dbReference type="Pfam" id="PF05175"/>
    </source>
</evidence>
<accession>A0A1F6FH68</accession>
<evidence type="ECO:0000313" key="3">
    <source>
        <dbReference type="Proteomes" id="UP000177325"/>
    </source>
</evidence>
<dbReference type="Proteomes" id="UP000177325">
    <property type="component" value="Unassembled WGS sequence"/>
</dbReference>
<sequence length="247" mass="27588">MNLEKLKEQLLKEKYAGVESEAFHADCVRLEAGEPYEYVLGYVDFLGAHIDLSYKPMIPRPETAFWVARAIEELKTQDRPLRLADTFAGAGNVGLALLTNLPNATVDISELDPALAPQIQKNLELNHIAPERARVIAASAQEGLTGTYDAILAVPPYVPYDALPDLDPEMRDHEPHLAFFAHDDGHEFHKILIEKAYDLLNPGGTLYMEADFDHNDAITKLVEGTPWKSLEFWPDPYGATPNVVLRK</sequence>
<dbReference type="CDD" id="cd02440">
    <property type="entry name" value="AdoMet_MTases"/>
    <property type="match status" value="1"/>
</dbReference>
<proteinExistence type="predicted"/>
<name>A0A1F6FH68_9BACT</name>
<dbReference type="PANTHER" id="PTHR18895:SF74">
    <property type="entry name" value="MTRF1L RELEASE FACTOR GLUTAMINE METHYLTRANSFERASE"/>
    <property type="match status" value="1"/>
</dbReference>
<dbReference type="Gene3D" id="3.40.50.150">
    <property type="entry name" value="Vaccinia Virus protein VP39"/>
    <property type="match status" value="1"/>
</dbReference>
<dbReference type="EMBL" id="MFMM01000001">
    <property type="protein sequence ID" value="OGG85186.1"/>
    <property type="molecule type" value="Genomic_DNA"/>
</dbReference>
<evidence type="ECO:0000313" key="2">
    <source>
        <dbReference type="EMBL" id="OGG85186.1"/>
    </source>
</evidence>
<dbReference type="STRING" id="1798525.A3G90_03975"/>
<organism evidence="2 3">
    <name type="scientific">Candidatus Kaiserbacteria bacterium RIFCSPLOWO2_12_FULL_45_26</name>
    <dbReference type="NCBI Taxonomy" id="1798525"/>
    <lineage>
        <taxon>Bacteria</taxon>
        <taxon>Candidatus Kaiseribacteriota</taxon>
    </lineage>
</organism>
<feature type="domain" description="Methyltransferase small" evidence="1">
    <location>
        <begin position="74"/>
        <end position="157"/>
    </location>
</feature>